<accession>A0A0F9KIU9</accession>
<protein>
    <submittedName>
        <fullName evidence="1">Uncharacterized protein</fullName>
    </submittedName>
</protein>
<organism evidence="1">
    <name type="scientific">marine sediment metagenome</name>
    <dbReference type="NCBI Taxonomy" id="412755"/>
    <lineage>
        <taxon>unclassified sequences</taxon>
        <taxon>metagenomes</taxon>
        <taxon>ecological metagenomes</taxon>
    </lineage>
</organism>
<dbReference type="AlphaFoldDB" id="A0A0F9KIU9"/>
<gene>
    <name evidence="1" type="ORF">LCGC14_1697940</name>
</gene>
<proteinExistence type="predicted"/>
<reference evidence="1" key="1">
    <citation type="journal article" date="2015" name="Nature">
        <title>Complex archaea that bridge the gap between prokaryotes and eukaryotes.</title>
        <authorList>
            <person name="Spang A."/>
            <person name="Saw J.H."/>
            <person name="Jorgensen S.L."/>
            <person name="Zaremba-Niedzwiedzka K."/>
            <person name="Martijn J."/>
            <person name="Lind A.E."/>
            <person name="van Eijk R."/>
            <person name="Schleper C."/>
            <person name="Guy L."/>
            <person name="Ettema T.J."/>
        </authorList>
    </citation>
    <scope>NUCLEOTIDE SEQUENCE</scope>
</reference>
<dbReference type="EMBL" id="LAZR01014950">
    <property type="protein sequence ID" value="KKM15255.1"/>
    <property type="molecule type" value="Genomic_DNA"/>
</dbReference>
<sequence length="118" mass="12429">MADQTFTVVDAVKAGVLDLANHASKKLGNAAGADYFKIPNDGKTVLYCVCGAAAKQLTFDVVTNRHGRTETYTPTPTSSGQSIFGPWPPHLFNVGGEVKFKPAASDQAGDVYLAVRVG</sequence>
<evidence type="ECO:0000313" key="1">
    <source>
        <dbReference type="EMBL" id="KKM15255.1"/>
    </source>
</evidence>
<name>A0A0F9KIU9_9ZZZZ</name>
<comment type="caution">
    <text evidence="1">The sequence shown here is derived from an EMBL/GenBank/DDBJ whole genome shotgun (WGS) entry which is preliminary data.</text>
</comment>